<dbReference type="InterPro" id="IPR040256">
    <property type="entry name" value="At4g02000-like"/>
</dbReference>
<dbReference type="InterPro" id="IPR025558">
    <property type="entry name" value="DUF4283"/>
</dbReference>
<feature type="compositionally biased region" description="Basic residues" evidence="1">
    <location>
        <begin position="425"/>
        <end position="441"/>
    </location>
</feature>
<keyword evidence="5" id="KW-1185">Reference proteome</keyword>
<evidence type="ECO:0000256" key="1">
    <source>
        <dbReference type="SAM" id="MobiDB-lite"/>
    </source>
</evidence>
<feature type="region of interest" description="Disordered" evidence="1">
    <location>
        <begin position="425"/>
        <end position="490"/>
    </location>
</feature>
<dbReference type="EMBL" id="JBANAX010000832">
    <property type="protein sequence ID" value="KAL1192109.1"/>
    <property type="molecule type" value="Genomic_DNA"/>
</dbReference>
<dbReference type="Pfam" id="PF14392">
    <property type="entry name" value="zf-CCHC_4"/>
    <property type="match status" value="1"/>
</dbReference>
<comment type="caution">
    <text evidence="4">The sequence shown here is derived from an EMBL/GenBank/DDBJ whole genome shotgun (WGS) entry which is preliminary data.</text>
</comment>
<dbReference type="AlphaFoldDB" id="A0ABD0ZBN5"/>
<proteinExistence type="predicted"/>
<evidence type="ECO:0000259" key="3">
    <source>
        <dbReference type="Pfam" id="PF14392"/>
    </source>
</evidence>
<feature type="domain" description="DUF4283" evidence="2">
    <location>
        <begin position="32"/>
        <end position="111"/>
    </location>
</feature>
<evidence type="ECO:0000313" key="4">
    <source>
        <dbReference type="EMBL" id="KAL1192109.1"/>
    </source>
</evidence>
<feature type="compositionally biased region" description="Basic and acidic residues" evidence="1">
    <location>
        <begin position="442"/>
        <end position="467"/>
    </location>
</feature>
<reference evidence="4 5" key="1">
    <citation type="submission" date="2024-04" db="EMBL/GenBank/DDBJ databases">
        <title>Genome assembly C_amara_ONT_v2.</title>
        <authorList>
            <person name="Yant L."/>
            <person name="Moore C."/>
            <person name="Slenker M."/>
        </authorList>
    </citation>
    <scope>NUCLEOTIDE SEQUENCE [LARGE SCALE GENOMIC DNA]</scope>
    <source>
        <tissue evidence="4">Leaf</tissue>
    </source>
</reference>
<dbReference type="PANTHER" id="PTHR31286">
    <property type="entry name" value="GLYCINE-RICH CELL WALL STRUCTURAL PROTEIN 1.8-LIKE"/>
    <property type="match status" value="1"/>
</dbReference>
<evidence type="ECO:0000313" key="5">
    <source>
        <dbReference type="Proteomes" id="UP001558713"/>
    </source>
</evidence>
<dbReference type="Pfam" id="PF14111">
    <property type="entry name" value="DUF4283"/>
    <property type="match status" value="1"/>
</dbReference>
<name>A0ABD0ZBN5_CARAN</name>
<protein>
    <recommendedName>
        <fullName evidence="6">DUF4283 domain-containing protein</fullName>
    </recommendedName>
</protein>
<dbReference type="Proteomes" id="UP001558713">
    <property type="component" value="Unassembled WGS sequence"/>
</dbReference>
<accession>A0ABD0ZBN5</accession>
<feature type="domain" description="Zinc knuckle CX2CX4HX4C" evidence="3">
    <location>
        <begin position="172"/>
        <end position="220"/>
    </location>
</feature>
<sequence length="490" mass="55366">MSSSIDRALMAMSLEEEDEPFNMPDLPEYCSCENNVLSIIGRVLNPDRQKVANLILDMPRKWQLYDRVRGIALSKEKFQFIFKFEQDLEAIVEKGVHTYNEWSLAIERWVEHPPPDYLQHIMVWVQMRNIPVNHYNVPAITWLGELVGHVKEVVLDTTKSQRQDFVRVKMKFDVSKPLQRAKVVNLPKNAGSVTILYDFERVQKRCFSCQRLTHDHLACPVAMKRKFLKEQEDKLQSLGEVLPKKKLIVESDPLFGIIEDHQVDICPLSGKPKIDKSVVDGMRQYLQMAEGAERLARGERIKASLEVLKNDPIGQKIMLRLEEAPIVSADINKGKGIVFNYERPKVVRSSGDLMCLSSGKLLGTAIRVGHSVQIFDEGPNAKSKGAFERLGGVCEEVVEDSQGSSTVNRTGIFQASSSGTTLIKKYKRKRPSKAQRQKAILKSKESSERKVNTEEGSGSKRKAEDKVTTPSKVVKRTSNEVVPSEGPSNH</sequence>
<evidence type="ECO:0000259" key="2">
    <source>
        <dbReference type="Pfam" id="PF14111"/>
    </source>
</evidence>
<dbReference type="PANTHER" id="PTHR31286:SF178">
    <property type="entry name" value="DUF4283 DOMAIN-CONTAINING PROTEIN"/>
    <property type="match status" value="1"/>
</dbReference>
<evidence type="ECO:0008006" key="6">
    <source>
        <dbReference type="Google" id="ProtNLM"/>
    </source>
</evidence>
<gene>
    <name evidence="4" type="ORF">V5N11_026829</name>
</gene>
<organism evidence="4 5">
    <name type="scientific">Cardamine amara subsp. amara</name>
    <dbReference type="NCBI Taxonomy" id="228776"/>
    <lineage>
        <taxon>Eukaryota</taxon>
        <taxon>Viridiplantae</taxon>
        <taxon>Streptophyta</taxon>
        <taxon>Embryophyta</taxon>
        <taxon>Tracheophyta</taxon>
        <taxon>Spermatophyta</taxon>
        <taxon>Magnoliopsida</taxon>
        <taxon>eudicotyledons</taxon>
        <taxon>Gunneridae</taxon>
        <taxon>Pentapetalae</taxon>
        <taxon>rosids</taxon>
        <taxon>malvids</taxon>
        <taxon>Brassicales</taxon>
        <taxon>Brassicaceae</taxon>
        <taxon>Cardamineae</taxon>
        <taxon>Cardamine</taxon>
    </lineage>
</organism>
<dbReference type="InterPro" id="IPR025836">
    <property type="entry name" value="Zn_knuckle_CX2CX4HX4C"/>
</dbReference>